<dbReference type="SMART" id="SM00132">
    <property type="entry name" value="LIM"/>
    <property type="match status" value="1"/>
</dbReference>
<keyword evidence="6" id="KW-0539">Nucleus</keyword>
<dbReference type="PROSITE" id="PS50023">
    <property type="entry name" value="LIM_DOMAIN_2"/>
    <property type="match status" value="1"/>
</dbReference>
<dbReference type="EMBL" id="MU825427">
    <property type="protein sequence ID" value="KAJ7389638.1"/>
    <property type="molecule type" value="Genomic_DNA"/>
</dbReference>
<protein>
    <submittedName>
        <fullName evidence="9">Cysteine-rich protein 2-binding protein</fullName>
    </submittedName>
</protein>
<keyword evidence="3" id="KW-0677">Repeat</keyword>
<evidence type="ECO:0000256" key="5">
    <source>
        <dbReference type="ARBA" id="ARBA00023038"/>
    </source>
</evidence>
<dbReference type="GO" id="GO:0042805">
    <property type="term" value="F:actinin binding"/>
    <property type="evidence" value="ECO:0007669"/>
    <property type="project" value="TreeGrafter"/>
</dbReference>
<dbReference type="PANTHER" id="PTHR24215">
    <property type="entry name" value="RHO-GTPASE-ACTIVATING PROTEIN LRG1"/>
    <property type="match status" value="1"/>
</dbReference>
<evidence type="ECO:0000256" key="4">
    <source>
        <dbReference type="ARBA" id="ARBA00022833"/>
    </source>
</evidence>
<dbReference type="FunFam" id="2.10.110.10:FF:000001">
    <property type="entry name" value="Cysteine and glycine-rich protein 1"/>
    <property type="match status" value="1"/>
</dbReference>
<organism evidence="9 10">
    <name type="scientific">Desmophyllum pertusum</name>
    <dbReference type="NCBI Taxonomy" id="174260"/>
    <lineage>
        <taxon>Eukaryota</taxon>
        <taxon>Metazoa</taxon>
        <taxon>Cnidaria</taxon>
        <taxon>Anthozoa</taxon>
        <taxon>Hexacorallia</taxon>
        <taxon>Scleractinia</taxon>
        <taxon>Caryophylliina</taxon>
        <taxon>Caryophylliidae</taxon>
        <taxon>Desmophyllum</taxon>
    </lineage>
</organism>
<dbReference type="GO" id="GO:0046872">
    <property type="term" value="F:metal ion binding"/>
    <property type="evidence" value="ECO:0007669"/>
    <property type="project" value="UniProtKB-KW"/>
</dbReference>
<proteinExistence type="predicted"/>
<keyword evidence="2 7" id="KW-0479">Metal-binding</keyword>
<dbReference type="CDD" id="cd09326">
    <property type="entry name" value="LIM_CRP_like"/>
    <property type="match status" value="1"/>
</dbReference>
<evidence type="ECO:0000256" key="7">
    <source>
        <dbReference type="PROSITE-ProRule" id="PRU00125"/>
    </source>
</evidence>
<dbReference type="GO" id="GO:0060537">
    <property type="term" value="P:muscle tissue development"/>
    <property type="evidence" value="ECO:0007669"/>
    <property type="project" value="TreeGrafter"/>
</dbReference>
<dbReference type="PANTHER" id="PTHR24215:SF35">
    <property type="entry name" value="MUSCLE LIM PROTEIN MLP84B"/>
    <property type="match status" value="1"/>
</dbReference>
<gene>
    <name evidence="9" type="primary">CSRP2_2</name>
    <name evidence="9" type="ORF">OS493_029977</name>
</gene>
<reference evidence="9" key="1">
    <citation type="submission" date="2023-01" db="EMBL/GenBank/DDBJ databases">
        <title>Genome assembly of the deep-sea coral Lophelia pertusa.</title>
        <authorList>
            <person name="Herrera S."/>
            <person name="Cordes E."/>
        </authorList>
    </citation>
    <scope>NUCLEOTIDE SEQUENCE</scope>
    <source>
        <strain evidence="9">USNM1676648</strain>
        <tissue evidence="9">Polyp</tissue>
    </source>
</reference>
<comment type="caution">
    <text evidence="9">The sequence shown here is derived from an EMBL/GenBank/DDBJ whole genome shotgun (WGS) entry which is preliminary data.</text>
</comment>
<evidence type="ECO:0000313" key="10">
    <source>
        <dbReference type="Proteomes" id="UP001163046"/>
    </source>
</evidence>
<dbReference type="Gene3D" id="2.10.110.10">
    <property type="entry name" value="Cysteine Rich Protein"/>
    <property type="match status" value="1"/>
</dbReference>
<keyword evidence="10" id="KW-1185">Reference proteome</keyword>
<dbReference type="GO" id="GO:0045214">
    <property type="term" value="P:sarcomere organization"/>
    <property type="evidence" value="ECO:0007669"/>
    <property type="project" value="TreeGrafter"/>
</dbReference>
<dbReference type="OrthoDB" id="1679758at2759"/>
<keyword evidence="5 7" id="KW-0440">LIM domain</keyword>
<evidence type="ECO:0000313" key="9">
    <source>
        <dbReference type="EMBL" id="KAJ7389638.1"/>
    </source>
</evidence>
<name>A0A9X0D8L8_9CNID</name>
<dbReference type="GO" id="GO:0030018">
    <property type="term" value="C:Z disc"/>
    <property type="evidence" value="ECO:0007669"/>
    <property type="project" value="TreeGrafter"/>
</dbReference>
<dbReference type="Pfam" id="PF00412">
    <property type="entry name" value="LIM"/>
    <property type="match status" value="1"/>
</dbReference>
<sequence>MPFTPAQQNKCKRCDGSVYQAEEKKDSDGGYWHNKCFTCKNCPNNNKTTRLDSTNLCMNEGEIYCKGCYGTLFGPKGYGFGGELER</sequence>
<evidence type="ECO:0000256" key="3">
    <source>
        <dbReference type="ARBA" id="ARBA00022737"/>
    </source>
</evidence>
<keyword evidence="4 7" id="KW-0862">Zinc</keyword>
<dbReference type="GO" id="GO:0008307">
    <property type="term" value="F:structural constituent of muscle"/>
    <property type="evidence" value="ECO:0007669"/>
    <property type="project" value="TreeGrafter"/>
</dbReference>
<evidence type="ECO:0000256" key="6">
    <source>
        <dbReference type="ARBA" id="ARBA00023242"/>
    </source>
</evidence>
<dbReference type="Proteomes" id="UP001163046">
    <property type="component" value="Unassembled WGS sequence"/>
</dbReference>
<evidence type="ECO:0000259" key="8">
    <source>
        <dbReference type="PROSITE" id="PS50023"/>
    </source>
</evidence>
<dbReference type="GO" id="GO:0005634">
    <property type="term" value="C:nucleus"/>
    <property type="evidence" value="ECO:0007669"/>
    <property type="project" value="UniProtKB-SubCell"/>
</dbReference>
<comment type="subcellular location">
    <subcellularLocation>
        <location evidence="1">Nucleus</location>
    </subcellularLocation>
</comment>
<dbReference type="AlphaFoldDB" id="A0A9X0D8L8"/>
<dbReference type="InterPro" id="IPR001781">
    <property type="entry name" value="Znf_LIM"/>
</dbReference>
<accession>A0A9X0D8L8</accession>
<dbReference type="SUPFAM" id="SSF57716">
    <property type="entry name" value="Glucocorticoid receptor-like (DNA-binding domain)"/>
    <property type="match status" value="2"/>
</dbReference>
<evidence type="ECO:0000256" key="2">
    <source>
        <dbReference type="ARBA" id="ARBA00022723"/>
    </source>
</evidence>
<evidence type="ECO:0000256" key="1">
    <source>
        <dbReference type="ARBA" id="ARBA00004123"/>
    </source>
</evidence>
<feature type="domain" description="LIM zinc-binding" evidence="8">
    <location>
        <begin position="9"/>
        <end position="75"/>
    </location>
</feature>